<evidence type="ECO:0000313" key="3">
    <source>
        <dbReference type="Proteomes" id="UP000604898"/>
    </source>
</evidence>
<organism evidence="2 3">
    <name type="scientific">Shewanella schlegeliana</name>
    <dbReference type="NCBI Taxonomy" id="190308"/>
    <lineage>
        <taxon>Bacteria</taxon>
        <taxon>Pseudomonadati</taxon>
        <taxon>Pseudomonadota</taxon>
        <taxon>Gammaproteobacteria</taxon>
        <taxon>Alteromonadales</taxon>
        <taxon>Shewanellaceae</taxon>
        <taxon>Shewanella</taxon>
    </lineage>
</organism>
<dbReference type="RefSeq" id="WP_202722794.1">
    <property type="nucleotide sequence ID" value="NZ_BPEX01000011.1"/>
</dbReference>
<sequence>MRKTTTRVALLSAGLLLSTTSLAAMSPITECNDCSNQAALSAATAEKSDSVYVVDFVNRTAQKFVTDGKGSALLTKLSVGELNHLNQEFNHRKVYLRAVKP</sequence>
<comment type="caution">
    <text evidence="2">The sequence shown here is derived from an EMBL/GenBank/DDBJ whole genome shotgun (WGS) entry which is preliminary data.</text>
</comment>
<keyword evidence="1" id="KW-0732">Signal</keyword>
<evidence type="ECO:0000313" key="2">
    <source>
        <dbReference type="EMBL" id="MBL4914542.1"/>
    </source>
</evidence>
<dbReference type="Proteomes" id="UP000604898">
    <property type="component" value="Unassembled WGS sequence"/>
</dbReference>
<feature type="signal peptide" evidence="1">
    <location>
        <begin position="1"/>
        <end position="23"/>
    </location>
</feature>
<evidence type="ECO:0008006" key="4">
    <source>
        <dbReference type="Google" id="ProtNLM"/>
    </source>
</evidence>
<keyword evidence="3" id="KW-1185">Reference proteome</keyword>
<name>A0ABS1T180_9GAMM</name>
<feature type="chain" id="PRO_5046502338" description="Secreted protein" evidence="1">
    <location>
        <begin position="24"/>
        <end position="101"/>
    </location>
</feature>
<protein>
    <recommendedName>
        <fullName evidence="4">Secreted protein</fullName>
    </recommendedName>
</protein>
<evidence type="ECO:0000256" key="1">
    <source>
        <dbReference type="SAM" id="SignalP"/>
    </source>
</evidence>
<gene>
    <name evidence="2" type="ORF">JMA39_15680</name>
</gene>
<dbReference type="EMBL" id="JAESVD010000009">
    <property type="protein sequence ID" value="MBL4914542.1"/>
    <property type="molecule type" value="Genomic_DNA"/>
</dbReference>
<accession>A0ABS1T180</accession>
<reference evidence="2 3" key="1">
    <citation type="submission" date="2021-01" db="EMBL/GenBank/DDBJ databases">
        <title>Genome sequence of Shewanella schlegeliana JCM 11561.</title>
        <authorList>
            <person name="Zhang H."/>
            <person name="Li C."/>
        </authorList>
    </citation>
    <scope>NUCLEOTIDE SEQUENCE [LARGE SCALE GENOMIC DNA]</scope>
    <source>
        <strain evidence="2 3">JCM 11561</strain>
    </source>
</reference>
<proteinExistence type="predicted"/>